<accession>A0A4U8W8P2</accession>
<name>A0A4U8W8P2_9FLAO</name>
<dbReference type="Proteomes" id="UP000290013">
    <property type="component" value="Chromosome"/>
</dbReference>
<proteinExistence type="predicted"/>
<dbReference type="AlphaFoldDB" id="A0A4U8W8P2"/>
<gene>
    <name evidence="1" type="ORF">NCTC12078_00588</name>
</gene>
<dbReference type="EMBL" id="LR215974">
    <property type="protein sequence ID" value="VFB02611.1"/>
    <property type="molecule type" value="Genomic_DNA"/>
</dbReference>
<organism evidence="1 2">
    <name type="scientific">Chryseobacterium taihuense</name>
    <dbReference type="NCBI Taxonomy" id="1141221"/>
    <lineage>
        <taxon>Bacteria</taxon>
        <taxon>Pseudomonadati</taxon>
        <taxon>Bacteroidota</taxon>
        <taxon>Flavobacteriia</taxon>
        <taxon>Flavobacteriales</taxon>
        <taxon>Weeksellaceae</taxon>
        <taxon>Chryseobacterium group</taxon>
        <taxon>Chryseobacterium</taxon>
    </lineage>
</organism>
<reference evidence="1 2" key="1">
    <citation type="submission" date="2019-02" db="EMBL/GenBank/DDBJ databases">
        <authorList>
            <consortium name="Pathogen Informatics"/>
        </authorList>
    </citation>
    <scope>NUCLEOTIDE SEQUENCE [LARGE SCALE GENOMIC DNA]</scope>
    <source>
        <strain evidence="1 2">3012STDY6944375</strain>
    </source>
</reference>
<protein>
    <recommendedName>
        <fullName evidence="3">Quinol oxidase subunit 4</fullName>
    </recommendedName>
</protein>
<dbReference type="KEGG" id="ctai:NCTC12078_00588"/>
<evidence type="ECO:0000313" key="2">
    <source>
        <dbReference type="Proteomes" id="UP000290013"/>
    </source>
</evidence>
<sequence>MIVTIQISFKMIDMKGLMKMMGVTVVFAMLTSCIVHSHPGRRGAPPGQVKKVYVQKRGYGHGHYKHKPHHHRHRR</sequence>
<evidence type="ECO:0000313" key="1">
    <source>
        <dbReference type="EMBL" id="VFB02611.1"/>
    </source>
</evidence>
<dbReference type="RefSeq" id="WP_232520425.1">
    <property type="nucleotide sequence ID" value="NZ_LR215974.1"/>
</dbReference>
<evidence type="ECO:0008006" key="3">
    <source>
        <dbReference type="Google" id="ProtNLM"/>
    </source>
</evidence>